<keyword evidence="3" id="KW-1185">Reference proteome</keyword>
<dbReference type="CDD" id="cd09917">
    <property type="entry name" value="F-box_SF"/>
    <property type="match status" value="1"/>
</dbReference>
<dbReference type="EMBL" id="PXOF01000045">
    <property type="protein sequence ID" value="RGP71333.1"/>
    <property type="molecule type" value="Genomic_DNA"/>
</dbReference>
<dbReference type="SUPFAM" id="SSF81383">
    <property type="entry name" value="F-box domain"/>
    <property type="match status" value="1"/>
</dbReference>
<evidence type="ECO:0000313" key="3">
    <source>
        <dbReference type="Proteomes" id="UP000266152"/>
    </source>
</evidence>
<feature type="domain" description="F-box" evidence="1">
    <location>
        <begin position="8"/>
        <end position="59"/>
    </location>
</feature>
<protein>
    <recommendedName>
        <fullName evidence="1">F-box domain-containing protein</fullName>
    </recommendedName>
</protein>
<evidence type="ECO:0000259" key="1">
    <source>
        <dbReference type="PROSITE" id="PS50181"/>
    </source>
</evidence>
<accession>A0A395SFX1</accession>
<dbReference type="InterPro" id="IPR036047">
    <property type="entry name" value="F-box-like_dom_sf"/>
</dbReference>
<dbReference type="Proteomes" id="UP000266152">
    <property type="component" value="Unassembled WGS sequence"/>
</dbReference>
<proteinExistence type="predicted"/>
<evidence type="ECO:0000313" key="2">
    <source>
        <dbReference type="EMBL" id="RGP71333.1"/>
    </source>
</evidence>
<organism evidence="2 3">
    <name type="scientific">Fusarium sporotrichioides</name>
    <dbReference type="NCBI Taxonomy" id="5514"/>
    <lineage>
        <taxon>Eukaryota</taxon>
        <taxon>Fungi</taxon>
        <taxon>Dikarya</taxon>
        <taxon>Ascomycota</taxon>
        <taxon>Pezizomycotina</taxon>
        <taxon>Sordariomycetes</taxon>
        <taxon>Hypocreomycetidae</taxon>
        <taxon>Hypocreales</taxon>
        <taxon>Nectriaceae</taxon>
        <taxon>Fusarium</taxon>
    </lineage>
</organism>
<name>A0A395SFX1_FUSSP</name>
<comment type="caution">
    <text evidence="2">The sequence shown here is derived from an EMBL/GenBank/DDBJ whole genome shotgun (WGS) entry which is preliminary data.</text>
</comment>
<reference evidence="2 3" key="1">
    <citation type="journal article" date="2018" name="PLoS Pathog.">
        <title>Evolution of structural diversity of trichothecenes, a family of toxins produced by plant pathogenic and entomopathogenic fungi.</title>
        <authorList>
            <person name="Proctor R.H."/>
            <person name="McCormick S.P."/>
            <person name="Kim H.S."/>
            <person name="Cardoza R.E."/>
            <person name="Stanley A.M."/>
            <person name="Lindo L."/>
            <person name="Kelly A."/>
            <person name="Brown D.W."/>
            <person name="Lee T."/>
            <person name="Vaughan M.M."/>
            <person name="Alexander N.J."/>
            <person name="Busman M."/>
            <person name="Gutierrez S."/>
        </authorList>
    </citation>
    <scope>NUCLEOTIDE SEQUENCE [LARGE SCALE GENOMIC DNA]</scope>
    <source>
        <strain evidence="2 3">NRRL 3299</strain>
    </source>
</reference>
<dbReference type="InterPro" id="IPR001810">
    <property type="entry name" value="F-box_dom"/>
</dbReference>
<dbReference type="PROSITE" id="PS50181">
    <property type="entry name" value="FBOX"/>
    <property type="match status" value="1"/>
</dbReference>
<dbReference type="AlphaFoldDB" id="A0A395SFX1"/>
<gene>
    <name evidence="2" type="ORF">FSPOR_3454</name>
</gene>
<dbReference type="Pfam" id="PF00646">
    <property type="entry name" value="F-box"/>
    <property type="match status" value="1"/>
</dbReference>
<sequence>MAIPSGQPALFLRLPDELITEIFKLCHVSDHFNLALTCRRLANGGDATLERHRAAYREYSVVTDWEHLTIPSVLQKVITDPYVAWNVRTIEIFGTRYSWEQWGDFMSEVPSTIEVFPSPGSEDTMSSTFAGGQTFHQFRWREIFEKPPWREFWPYEETDEDLPEEDMLYAVWRTKRREQYQESVIGQYLTTYIDLLIEHGHFRRDDDEIGWLSEQLLKGNDGPLKALLITLCPRLSVLKHANSKDDTNSYPQLELMEWLSQIITRSWRRDSWAPGLKSLREVSVGIPTGLWFEDRNLSGLHRPRHFRSLMLLPGLKSVYFGTMNLQRDTLNSESEERPPQLASLTGFSSVEHIFLDQFVDRYDMSDQEYTAESVMEFLLVPKKLKSLTVRGGLKLQLSTVANNQALYVLMLHLSKSLERAIEYNCRLRPSESTWGWFGRTNPIRELYTGTTKITINAVSFMISGFPRLATRKEELDEWQDPRVPRSLRHRGGYHILPDAEVLLVQKSYRDDEIIDEEVMERLESQLYRLVENNARSGRKLKAIFIQQQPNPDKGDTIADFDYSRLINLGRERDIYIHVKENKNVPFHQFDFPTPPTMSLLQQTGAEDGIGIFDPFKGYWTTG</sequence>